<feature type="compositionally biased region" description="Acidic residues" evidence="4">
    <location>
        <begin position="202"/>
        <end position="222"/>
    </location>
</feature>
<feature type="transmembrane region" description="Helical" evidence="5">
    <location>
        <begin position="433"/>
        <end position="452"/>
    </location>
</feature>
<sequence>MDTKEDCERDSCGDGNGNGNGDFIDDDDEYLSSPPPRQAATSSSTTSNHELGVPPSSPPGTTPTTKTIQPLASNHERGVVNDLALNATRDDDSAREMGNAPPPSTAEPPSFPRDDDITICQSSSSSSSPLVSSGGGSHVEEQDRPSEDCRVPPTYSAEESAPFPTFSPMEDDENEISDVNKAPVPPETIAASFGNEAAMLELIDDDFDEEERWEEGEDDDDAAPCRLEMTAASYEAMDNIHRDAKKKKPMKFIEDDAKSKTREKWNVPTLANNEAEEDIGSIMRDIDCHSHEIKSDETYATTNNQEVLREPSSISPDQRQYTATTNVQVGEFSITPAHQGGDETNLAIRYQDNVGISSLITEDTMSRPRPNFDLNNRSVPLLEATLVHDVPNEPVYIYVNDNSREEEPVYDAFLLSDTQESDAPGWLRKNYRIVISGLVLVTIALIVTVVVMTPGSRNEPSISPNIPSTNSTTMPGNTSAPTTASLVWERQGPAIVGNGEGDVLGWSVALSKNATTMVIGAPDYNNYTGYVEVYHTSEDGGNWTRLGQTIYGNGTCDKFGYSVDITADGATIICGSPGYYYDDDRQEYVRVFKLVSDSDVGTDTWEQIGQNITGEANGDEFGNSVSISDDGKIIAVGAYLNDGMIGEDSGHVRIYHLDADGTKWEQIGDDIDGDMADEQLGCSVSLSANGTIVAIGAPYAAGVNGAFTGQVKVYRISSARSSWERLGDRIYGDNADDYFGSSVDISSNGNTVAIGSPRYYEIPGYVRVFSLEGSEDNFGTGDWKWKQIGPNITREVIGDGFGTSVSLSDDGKTLAVGAPYNNANRHDLGNVRVYRMHDSESHWTKLGQDIDGEATDKYLGSSVSLSGDGNIIAIGSPYYTDYFDGYSVGQVWVYALEG</sequence>
<dbReference type="PANTHER" id="PTHR36220">
    <property type="entry name" value="UNNAMED PRODUCT"/>
    <property type="match status" value="1"/>
</dbReference>
<feature type="compositionally biased region" description="Low complexity" evidence="4">
    <location>
        <begin position="122"/>
        <end position="132"/>
    </location>
</feature>
<evidence type="ECO:0000256" key="3">
    <source>
        <dbReference type="ARBA" id="ARBA00023180"/>
    </source>
</evidence>
<dbReference type="Gene3D" id="2.130.10.130">
    <property type="entry name" value="Integrin alpha, N-terminal"/>
    <property type="match status" value="2"/>
</dbReference>
<dbReference type="Proteomes" id="UP001530377">
    <property type="component" value="Unassembled WGS sequence"/>
</dbReference>
<keyword evidence="1" id="KW-0732">Signal</keyword>
<keyword evidence="3" id="KW-0325">Glycoprotein</keyword>
<feature type="compositionally biased region" description="Basic and acidic residues" evidence="4">
    <location>
        <begin position="1"/>
        <end position="12"/>
    </location>
</feature>
<dbReference type="InterPro" id="IPR013519">
    <property type="entry name" value="Int_alpha_beta-p"/>
</dbReference>
<keyword evidence="2" id="KW-0677">Repeat</keyword>
<keyword evidence="5" id="KW-1133">Transmembrane helix</keyword>
<feature type="compositionally biased region" description="Polar residues" evidence="4">
    <location>
        <begin position="39"/>
        <end position="49"/>
    </location>
</feature>
<dbReference type="SMART" id="SM00191">
    <property type="entry name" value="Int_alpha"/>
    <property type="match status" value="5"/>
</dbReference>
<reference evidence="6 7" key="1">
    <citation type="submission" date="2024-10" db="EMBL/GenBank/DDBJ databases">
        <title>Updated reference genomes for cyclostephanoid diatoms.</title>
        <authorList>
            <person name="Roberts W.R."/>
            <person name="Alverson A.J."/>
        </authorList>
    </citation>
    <scope>NUCLEOTIDE SEQUENCE [LARGE SCALE GENOMIC DNA]</scope>
    <source>
        <strain evidence="6 7">AJA228-03</strain>
    </source>
</reference>
<feature type="compositionally biased region" description="Pro residues" evidence="4">
    <location>
        <begin position="100"/>
        <end position="111"/>
    </location>
</feature>
<feature type="compositionally biased region" description="Basic and acidic residues" evidence="4">
    <location>
        <begin position="138"/>
        <end position="150"/>
    </location>
</feature>
<evidence type="ECO:0000256" key="5">
    <source>
        <dbReference type="SAM" id="Phobius"/>
    </source>
</evidence>
<dbReference type="InterPro" id="IPR011043">
    <property type="entry name" value="Gal_Oxase/kelch_b-propeller"/>
</dbReference>
<dbReference type="InterPro" id="IPR013517">
    <property type="entry name" value="FG-GAP"/>
</dbReference>
<proteinExistence type="predicted"/>
<dbReference type="AlphaFoldDB" id="A0ABD3R6H2"/>
<dbReference type="Pfam" id="PF14312">
    <property type="entry name" value="FG-GAP_2"/>
    <property type="match status" value="1"/>
</dbReference>
<feature type="compositionally biased region" description="Low complexity" evidence="4">
    <location>
        <begin position="460"/>
        <end position="473"/>
    </location>
</feature>
<accession>A0ABD3R6H2</accession>
<dbReference type="InterPro" id="IPR028994">
    <property type="entry name" value="Integrin_alpha_N"/>
</dbReference>
<evidence type="ECO:0000256" key="4">
    <source>
        <dbReference type="SAM" id="MobiDB-lite"/>
    </source>
</evidence>
<evidence type="ECO:0000313" key="7">
    <source>
        <dbReference type="Proteomes" id="UP001530377"/>
    </source>
</evidence>
<name>A0ABD3R6H2_9STRA</name>
<gene>
    <name evidence="6" type="ORF">ACHAXA_003842</name>
</gene>
<feature type="region of interest" description="Disordered" evidence="4">
    <location>
        <begin position="1"/>
        <end position="222"/>
    </location>
</feature>
<evidence type="ECO:0000313" key="6">
    <source>
        <dbReference type="EMBL" id="KAL3808232.1"/>
    </source>
</evidence>
<keyword evidence="7" id="KW-1185">Reference proteome</keyword>
<dbReference type="SUPFAM" id="SSF50965">
    <property type="entry name" value="Galactose oxidase, central domain"/>
    <property type="match status" value="2"/>
</dbReference>
<keyword evidence="5" id="KW-0812">Transmembrane</keyword>
<feature type="region of interest" description="Disordered" evidence="4">
    <location>
        <begin position="457"/>
        <end position="481"/>
    </location>
</feature>
<comment type="caution">
    <text evidence="6">The sequence shown here is derived from an EMBL/GenBank/DDBJ whole genome shotgun (WGS) entry which is preliminary data.</text>
</comment>
<evidence type="ECO:0000256" key="1">
    <source>
        <dbReference type="ARBA" id="ARBA00022729"/>
    </source>
</evidence>
<evidence type="ECO:0000256" key="2">
    <source>
        <dbReference type="ARBA" id="ARBA00022737"/>
    </source>
</evidence>
<dbReference type="EMBL" id="JALLPB020000528">
    <property type="protein sequence ID" value="KAL3808232.1"/>
    <property type="molecule type" value="Genomic_DNA"/>
</dbReference>
<protein>
    <submittedName>
        <fullName evidence="6">Uncharacterized protein</fullName>
    </submittedName>
</protein>
<organism evidence="6 7">
    <name type="scientific">Cyclostephanos tholiformis</name>
    <dbReference type="NCBI Taxonomy" id="382380"/>
    <lineage>
        <taxon>Eukaryota</taxon>
        <taxon>Sar</taxon>
        <taxon>Stramenopiles</taxon>
        <taxon>Ochrophyta</taxon>
        <taxon>Bacillariophyta</taxon>
        <taxon>Coscinodiscophyceae</taxon>
        <taxon>Thalassiosirophycidae</taxon>
        <taxon>Stephanodiscales</taxon>
        <taxon>Stephanodiscaceae</taxon>
        <taxon>Cyclostephanos</taxon>
    </lineage>
</organism>
<dbReference type="PANTHER" id="PTHR36220:SF1">
    <property type="entry name" value="GAMMA TUBULIN COMPLEX COMPONENT C-TERMINAL DOMAIN-CONTAINING PROTEIN"/>
    <property type="match status" value="1"/>
</dbReference>
<keyword evidence="5" id="KW-0472">Membrane</keyword>